<dbReference type="AlphaFoldDB" id="D6TXS0"/>
<evidence type="ECO:0000313" key="1">
    <source>
        <dbReference type="EMBL" id="EFH83117.1"/>
    </source>
</evidence>
<evidence type="ECO:0000313" key="2">
    <source>
        <dbReference type="Proteomes" id="UP000004508"/>
    </source>
</evidence>
<proteinExistence type="predicted"/>
<protein>
    <submittedName>
        <fullName evidence="1">Uncharacterized protein</fullName>
    </submittedName>
</protein>
<reference evidence="1 2" key="1">
    <citation type="journal article" date="2011" name="Stand. Genomic Sci.">
        <title>Non-contiguous finished genome sequence and contextual data of the filamentous soil bacterium Ktedonobacter racemifer type strain (SOSP1-21).</title>
        <authorList>
            <person name="Chang Y.J."/>
            <person name="Land M."/>
            <person name="Hauser L."/>
            <person name="Chertkov O."/>
            <person name="Del Rio T.G."/>
            <person name="Nolan M."/>
            <person name="Copeland A."/>
            <person name="Tice H."/>
            <person name="Cheng J.F."/>
            <person name="Lucas S."/>
            <person name="Han C."/>
            <person name="Goodwin L."/>
            <person name="Pitluck S."/>
            <person name="Ivanova N."/>
            <person name="Ovchinikova G."/>
            <person name="Pati A."/>
            <person name="Chen A."/>
            <person name="Palaniappan K."/>
            <person name="Mavromatis K."/>
            <person name="Liolios K."/>
            <person name="Brettin T."/>
            <person name="Fiebig A."/>
            <person name="Rohde M."/>
            <person name="Abt B."/>
            <person name="Goker M."/>
            <person name="Detter J.C."/>
            <person name="Woyke T."/>
            <person name="Bristow J."/>
            <person name="Eisen J.A."/>
            <person name="Markowitz V."/>
            <person name="Hugenholtz P."/>
            <person name="Kyrpides N.C."/>
            <person name="Klenk H.P."/>
            <person name="Lapidus A."/>
        </authorList>
    </citation>
    <scope>NUCLEOTIDE SEQUENCE [LARGE SCALE GENOMIC DNA]</scope>
    <source>
        <strain evidence="2">DSM 44963</strain>
    </source>
</reference>
<accession>D6TXS0</accession>
<organism evidence="1 2">
    <name type="scientific">Ktedonobacter racemifer DSM 44963</name>
    <dbReference type="NCBI Taxonomy" id="485913"/>
    <lineage>
        <taxon>Bacteria</taxon>
        <taxon>Bacillati</taxon>
        <taxon>Chloroflexota</taxon>
        <taxon>Ktedonobacteria</taxon>
        <taxon>Ktedonobacterales</taxon>
        <taxon>Ktedonobacteraceae</taxon>
        <taxon>Ktedonobacter</taxon>
    </lineage>
</organism>
<sequence length="127" mass="14621">MKKKLRQIVVQGQTYLWRLTPGYVASGDLANPWQCRDRFTAYLSQTKASPLRVFFLTGEDAPIGWPRRTPLLLDLDHISFEPGGINLHTPKDAAWIIQKALEDGWKPEQSKSPFVIEQGTQWLMQKR</sequence>
<comment type="caution">
    <text evidence="1">The sequence shown here is derived from an EMBL/GenBank/DDBJ whole genome shotgun (WGS) entry which is preliminary data.</text>
</comment>
<keyword evidence="2" id="KW-1185">Reference proteome</keyword>
<dbReference type="EMBL" id="ADVG01000003">
    <property type="protein sequence ID" value="EFH83117.1"/>
    <property type="molecule type" value="Genomic_DNA"/>
</dbReference>
<dbReference type="Proteomes" id="UP000004508">
    <property type="component" value="Unassembled WGS sequence"/>
</dbReference>
<name>D6TXS0_KTERA</name>
<dbReference type="OrthoDB" id="2625026at2"/>
<dbReference type="RefSeq" id="WP_007913583.1">
    <property type="nucleotide sequence ID" value="NZ_ADVG01000003.1"/>
</dbReference>
<dbReference type="InParanoid" id="D6TXS0"/>
<gene>
    <name evidence="1" type="ORF">Krac_4044</name>
</gene>